<protein>
    <submittedName>
        <fullName evidence="1">Recombination enhancement, RecA-dependent nuclease</fullName>
    </submittedName>
</protein>
<evidence type="ECO:0000313" key="1">
    <source>
        <dbReference type="EMBL" id="SEN71628.1"/>
    </source>
</evidence>
<accession>A0A1H8IVA2</accession>
<name>A0A1H8IVA2_9PROT</name>
<dbReference type="RefSeq" id="WP_074746347.1">
    <property type="nucleotide sequence ID" value="NZ_FOCT01000006.1"/>
</dbReference>
<proteinExistence type="predicted"/>
<dbReference type="Gene3D" id="3.30.40.190">
    <property type="match status" value="1"/>
</dbReference>
<dbReference type="EMBL" id="FOCT01000006">
    <property type="protein sequence ID" value="SEN71628.1"/>
    <property type="molecule type" value="Genomic_DNA"/>
</dbReference>
<reference evidence="1 2" key="1">
    <citation type="submission" date="2016-10" db="EMBL/GenBank/DDBJ databases">
        <authorList>
            <person name="de Groot N.N."/>
        </authorList>
    </citation>
    <scope>NUCLEOTIDE SEQUENCE [LARGE SCALE GENOMIC DNA]</scope>
    <source>
        <strain evidence="1 2">Nl18</strain>
    </source>
</reference>
<sequence>MTKATENHMDRVAQLPCIVCFYKMGIETRPVEVHHVSVPADDCAVAPLCVEHHRGATGVHGLQRRTR</sequence>
<organism evidence="1 2">
    <name type="scientific">Nitrosospira multiformis</name>
    <dbReference type="NCBI Taxonomy" id="1231"/>
    <lineage>
        <taxon>Bacteria</taxon>
        <taxon>Pseudomonadati</taxon>
        <taxon>Pseudomonadota</taxon>
        <taxon>Betaproteobacteria</taxon>
        <taxon>Nitrosomonadales</taxon>
        <taxon>Nitrosomonadaceae</taxon>
        <taxon>Nitrosospira</taxon>
    </lineage>
</organism>
<evidence type="ECO:0000313" key="2">
    <source>
        <dbReference type="Proteomes" id="UP000183898"/>
    </source>
</evidence>
<dbReference type="Proteomes" id="UP000183898">
    <property type="component" value="Unassembled WGS sequence"/>
</dbReference>
<dbReference type="AlphaFoldDB" id="A0A1H8IVA2"/>
<gene>
    <name evidence="1" type="ORF">SAMN05216404_106173</name>
</gene>